<dbReference type="AlphaFoldDB" id="A0A9P5SNM9"/>
<dbReference type="Proteomes" id="UP000696485">
    <property type="component" value="Unassembled WGS sequence"/>
</dbReference>
<sequence length="66" mass="6847">MVGPNMLARTYITYAAVAALALVSMTSAAPVTPIIPGPDDLDLIPGSEAYFAWCCVQNAAACCVKK</sequence>
<feature type="chain" id="PRO_5040454183" evidence="1">
    <location>
        <begin position="29"/>
        <end position="66"/>
    </location>
</feature>
<name>A0A9P5SNM9_9FUNG</name>
<comment type="caution">
    <text evidence="2">The sequence shown here is derived from an EMBL/GenBank/DDBJ whole genome shotgun (WGS) entry which is preliminary data.</text>
</comment>
<keyword evidence="1" id="KW-0732">Signal</keyword>
<gene>
    <name evidence="2" type="ORF">BG006_003033</name>
</gene>
<reference evidence="2" key="1">
    <citation type="journal article" date="2020" name="Fungal Divers.">
        <title>Resolving the Mortierellaceae phylogeny through synthesis of multi-gene phylogenetics and phylogenomics.</title>
        <authorList>
            <person name="Vandepol N."/>
            <person name="Liber J."/>
            <person name="Desiro A."/>
            <person name="Na H."/>
            <person name="Kennedy M."/>
            <person name="Barry K."/>
            <person name="Grigoriev I.V."/>
            <person name="Miller A.N."/>
            <person name="O'Donnell K."/>
            <person name="Stajich J.E."/>
            <person name="Bonito G."/>
        </authorList>
    </citation>
    <scope>NUCLEOTIDE SEQUENCE</scope>
    <source>
        <strain evidence="2">NVP1</strain>
    </source>
</reference>
<evidence type="ECO:0000313" key="3">
    <source>
        <dbReference type="Proteomes" id="UP000696485"/>
    </source>
</evidence>
<evidence type="ECO:0000256" key="1">
    <source>
        <dbReference type="SAM" id="SignalP"/>
    </source>
</evidence>
<feature type="signal peptide" evidence="1">
    <location>
        <begin position="1"/>
        <end position="28"/>
    </location>
</feature>
<dbReference type="EMBL" id="JAAAUY010000178">
    <property type="protein sequence ID" value="KAF9333880.1"/>
    <property type="molecule type" value="Genomic_DNA"/>
</dbReference>
<protein>
    <submittedName>
        <fullName evidence="2">Uncharacterized protein</fullName>
    </submittedName>
</protein>
<proteinExistence type="predicted"/>
<accession>A0A9P5SNM9</accession>
<keyword evidence="3" id="KW-1185">Reference proteome</keyword>
<organism evidence="2 3">
    <name type="scientific">Podila minutissima</name>
    <dbReference type="NCBI Taxonomy" id="64525"/>
    <lineage>
        <taxon>Eukaryota</taxon>
        <taxon>Fungi</taxon>
        <taxon>Fungi incertae sedis</taxon>
        <taxon>Mucoromycota</taxon>
        <taxon>Mortierellomycotina</taxon>
        <taxon>Mortierellomycetes</taxon>
        <taxon>Mortierellales</taxon>
        <taxon>Mortierellaceae</taxon>
        <taxon>Podila</taxon>
    </lineage>
</organism>
<evidence type="ECO:0000313" key="2">
    <source>
        <dbReference type="EMBL" id="KAF9333880.1"/>
    </source>
</evidence>